<keyword evidence="1" id="KW-1133">Transmembrane helix</keyword>
<organism evidence="3 4">
    <name type="scientific">Nostoc favosum CHAB5714</name>
    <dbReference type="NCBI Taxonomy" id="2780399"/>
    <lineage>
        <taxon>Bacteria</taxon>
        <taxon>Bacillati</taxon>
        <taxon>Cyanobacteriota</taxon>
        <taxon>Cyanophyceae</taxon>
        <taxon>Nostocales</taxon>
        <taxon>Nostocaceae</taxon>
        <taxon>Nostoc</taxon>
        <taxon>Nostoc favosum</taxon>
    </lineage>
</organism>
<dbReference type="EMBL" id="JAIVFQ010000038">
    <property type="protein sequence ID" value="MCC5601840.1"/>
    <property type="molecule type" value="Genomic_DNA"/>
</dbReference>
<dbReference type="GO" id="GO:0005524">
    <property type="term" value="F:ATP binding"/>
    <property type="evidence" value="ECO:0007669"/>
    <property type="project" value="UniProtKB-KW"/>
</dbReference>
<dbReference type="RefSeq" id="WP_229486830.1">
    <property type="nucleotide sequence ID" value="NZ_JAIVFQ010000038.1"/>
</dbReference>
<dbReference type="InterPro" id="IPR049052">
    <property type="entry name" value="nSTAND1"/>
</dbReference>
<name>A0ABS8ICC4_9NOSO</name>
<keyword evidence="1" id="KW-0812">Transmembrane</keyword>
<feature type="domain" description="Novel STAND NTPase 1" evidence="2">
    <location>
        <begin position="52"/>
        <end position="447"/>
    </location>
</feature>
<protein>
    <submittedName>
        <fullName evidence="3">ATP-binding protein</fullName>
    </submittedName>
</protein>
<evidence type="ECO:0000313" key="4">
    <source>
        <dbReference type="Proteomes" id="UP001199525"/>
    </source>
</evidence>
<evidence type="ECO:0000313" key="3">
    <source>
        <dbReference type="EMBL" id="MCC5601840.1"/>
    </source>
</evidence>
<keyword evidence="3" id="KW-0067">ATP-binding</keyword>
<dbReference type="Pfam" id="PF20703">
    <property type="entry name" value="nSTAND1"/>
    <property type="match status" value="1"/>
</dbReference>
<sequence length="731" mass="83654">MSQEFPNSQDEVRQNISNISIGDSNVVTFNQTQILQISIEEIKTRQFRENSPYKGLKKFEPEDKDIFFGRDQFLTGLVNELEQTNLILLLGASGSGKSSVVRAGLIPWLVQKKGSQLVHFMFTPDADPFESFYASLLSKYRQSEAQIAREAKVDTLTQVVTRLKQSESYWFILIDQFEELFTTTQPQKCAQFIASLVNWSKTKQPNVKIIATMRADFLDRLSPYSQLVKATQKHRPLIAEMQADELRLAIEQPAAHHGVVFETGLVGEIIKDIQGQAGYLPLLQYTLNLLWETEINSSSIQDRTLNTSTYRQLGGVRGALQQRVDSIYGALTKQEKLAAQSIFLKLVDIGKDSESGTEWRPVRRRALMFEFSNELERIVLVKLINENLLVSNSQSIPQESTVEITHETLLTSWTNLNIWIQENRQAIALRNRLNDDVAHWQVKKADDELWAGSKLEQILELRKDSTFNQILGGFSPTANQFIDASVGLRDRLQRRRIAVAIAFAIGGILFGLQQWYFGQEQQRFKQTNDAVFLGTDTTKILNSLPDFLKEADSLRNEGNIERSLPYYRQVRAATVKLLRNFKENPQEKLKIQKLSDKSEESLAQVIQAKLFKNLENDLKNGHYDDALKKTYDILMSDKMGAGADINQNSILDSQYEADIIPCKTLIDIREQWLKYTKKTCDWYGLDPYQAPNCTVLNQETLTTSIFQFPYDHAIQRINLCYEKFQIPVLSE</sequence>
<evidence type="ECO:0000256" key="1">
    <source>
        <dbReference type="SAM" id="Phobius"/>
    </source>
</evidence>
<reference evidence="3 4" key="1">
    <citation type="journal article" date="2021" name="Microorganisms">
        <title>Genome Evolution of Filamentous Cyanobacterium Nostoc Species: From Facultative Symbiosis to Free Living.</title>
        <authorList>
            <person name="Huo D."/>
            <person name="Li H."/>
            <person name="Cai F."/>
            <person name="Guo X."/>
            <person name="Qiao Z."/>
            <person name="Wang W."/>
            <person name="Yu G."/>
            <person name="Li R."/>
        </authorList>
    </citation>
    <scope>NUCLEOTIDE SEQUENCE [LARGE SCALE GENOMIC DNA]</scope>
    <source>
        <strain evidence="3 4">CHAB 5714</strain>
    </source>
</reference>
<dbReference type="InterPro" id="IPR027417">
    <property type="entry name" value="P-loop_NTPase"/>
</dbReference>
<dbReference type="Gene3D" id="3.40.50.300">
    <property type="entry name" value="P-loop containing nucleotide triphosphate hydrolases"/>
    <property type="match status" value="1"/>
</dbReference>
<comment type="caution">
    <text evidence="3">The sequence shown here is derived from an EMBL/GenBank/DDBJ whole genome shotgun (WGS) entry which is preliminary data.</text>
</comment>
<dbReference type="SUPFAM" id="SSF52540">
    <property type="entry name" value="P-loop containing nucleoside triphosphate hydrolases"/>
    <property type="match status" value="1"/>
</dbReference>
<keyword evidence="4" id="KW-1185">Reference proteome</keyword>
<accession>A0ABS8ICC4</accession>
<keyword evidence="3" id="KW-0547">Nucleotide-binding</keyword>
<gene>
    <name evidence="3" type="ORF">LC586_22185</name>
</gene>
<dbReference type="Proteomes" id="UP001199525">
    <property type="component" value="Unassembled WGS sequence"/>
</dbReference>
<keyword evidence="1" id="KW-0472">Membrane</keyword>
<feature type="transmembrane region" description="Helical" evidence="1">
    <location>
        <begin position="497"/>
        <end position="517"/>
    </location>
</feature>
<evidence type="ECO:0000259" key="2">
    <source>
        <dbReference type="Pfam" id="PF20703"/>
    </source>
</evidence>
<proteinExistence type="predicted"/>